<dbReference type="Proteomes" id="UP000050761">
    <property type="component" value="Unassembled WGS sequence"/>
</dbReference>
<dbReference type="InterPro" id="IPR000286">
    <property type="entry name" value="HDACs"/>
</dbReference>
<evidence type="ECO:0000313" key="5">
    <source>
        <dbReference type="WBParaSite" id="HPBE_0002562301-mRNA-1"/>
    </source>
</evidence>
<proteinExistence type="predicted"/>
<accession>A0A183GSF3</accession>
<reference evidence="3 4" key="1">
    <citation type="submission" date="2018-11" db="EMBL/GenBank/DDBJ databases">
        <authorList>
            <consortium name="Pathogen Informatics"/>
        </authorList>
    </citation>
    <scope>NUCLEOTIDE SEQUENCE [LARGE SCALE GENOMIC DNA]</scope>
</reference>
<dbReference type="GO" id="GO:0141221">
    <property type="term" value="F:histone deacetylase activity, hydrolytic mechanism"/>
    <property type="evidence" value="ECO:0007669"/>
    <property type="project" value="UniProtKB-EC"/>
</dbReference>
<comment type="catalytic activity">
    <reaction evidence="1">
        <text>N(6)-acetyl-L-lysyl-[histone] + H2O = L-lysyl-[histone] + acetate</text>
        <dbReference type="Rhea" id="RHEA:58196"/>
        <dbReference type="Rhea" id="RHEA-COMP:9845"/>
        <dbReference type="Rhea" id="RHEA-COMP:11338"/>
        <dbReference type="ChEBI" id="CHEBI:15377"/>
        <dbReference type="ChEBI" id="CHEBI:29969"/>
        <dbReference type="ChEBI" id="CHEBI:30089"/>
        <dbReference type="ChEBI" id="CHEBI:61930"/>
        <dbReference type="EC" id="3.5.1.98"/>
    </reaction>
</comment>
<sequence>MPDLQTIRAHFQCVDRVLERRAGDRNAFAVIRPPGHHAGISEPSGFCIFNNVAVAAQYAIDKYHLRRILIVDWDVHHGNGTQEIFYEDDRVLYMSLHRHDEGMFYPMGEPKDYADVGEGRGRGYSVNIPWNHSKVGDEAYGAAFAKIVMPIAYEFNPELVLISAGFDAALGDPLGECKVR</sequence>
<dbReference type="EMBL" id="UZAH01038244">
    <property type="protein sequence ID" value="VDP52550.1"/>
    <property type="molecule type" value="Genomic_DNA"/>
</dbReference>
<dbReference type="WBParaSite" id="HPBE_0002562301-mRNA-1">
    <property type="protein sequence ID" value="HPBE_0002562301-mRNA-1"/>
    <property type="gene ID" value="HPBE_0002562301"/>
</dbReference>
<reference evidence="5" key="2">
    <citation type="submission" date="2019-09" db="UniProtKB">
        <authorList>
            <consortium name="WormBaseParasite"/>
        </authorList>
    </citation>
    <scope>IDENTIFICATION</scope>
</reference>
<dbReference type="Pfam" id="PF00850">
    <property type="entry name" value="Hist_deacetyl"/>
    <property type="match status" value="1"/>
</dbReference>
<keyword evidence="4" id="KW-1185">Reference proteome</keyword>
<dbReference type="InterPro" id="IPR023696">
    <property type="entry name" value="Ureohydrolase_dom_sf"/>
</dbReference>
<organism evidence="4 5">
    <name type="scientific">Heligmosomoides polygyrus</name>
    <name type="common">Parasitic roundworm</name>
    <dbReference type="NCBI Taxonomy" id="6339"/>
    <lineage>
        <taxon>Eukaryota</taxon>
        <taxon>Metazoa</taxon>
        <taxon>Ecdysozoa</taxon>
        <taxon>Nematoda</taxon>
        <taxon>Chromadorea</taxon>
        <taxon>Rhabditida</taxon>
        <taxon>Rhabditina</taxon>
        <taxon>Rhabditomorpha</taxon>
        <taxon>Strongyloidea</taxon>
        <taxon>Heligmosomidae</taxon>
        <taxon>Heligmosomoides</taxon>
    </lineage>
</organism>
<dbReference type="PANTHER" id="PTHR10625">
    <property type="entry name" value="HISTONE DEACETYLASE HDAC1-RELATED"/>
    <property type="match status" value="1"/>
</dbReference>
<evidence type="ECO:0000259" key="2">
    <source>
        <dbReference type="Pfam" id="PF00850"/>
    </source>
</evidence>
<feature type="domain" description="Histone deacetylase" evidence="2">
    <location>
        <begin position="8"/>
        <end position="179"/>
    </location>
</feature>
<evidence type="ECO:0000256" key="1">
    <source>
        <dbReference type="ARBA" id="ARBA00048287"/>
    </source>
</evidence>
<evidence type="ECO:0000313" key="3">
    <source>
        <dbReference type="EMBL" id="VDP52550.1"/>
    </source>
</evidence>
<name>A0A183GSF3_HELPZ</name>
<dbReference type="PRINTS" id="PR01270">
    <property type="entry name" value="HDASUPER"/>
</dbReference>
<dbReference type="GO" id="GO:0000118">
    <property type="term" value="C:histone deacetylase complex"/>
    <property type="evidence" value="ECO:0007669"/>
    <property type="project" value="TreeGrafter"/>
</dbReference>
<accession>A0A3P8ECC0</accession>
<dbReference type="AlphaFoldDB" id="A0A183GSF3"/>
<dbReference type="GO" id="GO:0040029">
    <property type="term" value="P:epigenetic regulation of gene expression"/>
    <property type="evidence" value="ECO:0007669"/>
    <property type="project" value="TreeGrafter"/>
</dbReference>
<dbReference type="InterPro" id="IPR023801">
    <property type="entry name" value="His_deacetylse_dom"/>
</dbReference>
<gene>
    <name evidence="3" type="ORF">HPBE_LOCUS25622</name>
</gene>
<dbReference type="OrthoDB" id="424012at2759"/>
<dbReference type="SUPFAM" id="SSF52768">
    <property type="entry name" value="Arginase/deacetylase"/>
    <property type="match status" value="1"/>
</dbReference>
<dbReference type="PANTHER" id="PTHR10625:SF47">
    <property type="entry name" value="HISTONE DEACETYLASE 6"/>
    <property type="match status" value="1"/>
</dbReference>
<protein>
    <submittedName>
        <fullName evidence="5">Hist_deacetyl domain-containing protein</fullName>
    </submittedName>
</protein>
<evidence type="ECO:0000313" key="4">
    <source>
        <dbReference type="Proteomes" id="UP000050761"/>
    </source>
</evidence>
<dbReference type="Gene3D" id="3.40.800.20">
    <property type="entry name" value="Histone deacetylase domain"/>
    <property type="match status" value="1"/>
</dbReference>
<dbReference type="InterPro" id="IPR037138">
    <property type="entry name" value="His_deacetylse_dom_sf"/>
</dbReference>